<name>A0ACA9T0K3_9GLOM</name>
<protein>
    <submittedName>
        <fullName evidence="1">29598_t:CDS:1</fullName>
    </submittedName>
</protein>
<feature type="non-terminal residue" evidence="1">
    <location>
        <position position="1"/>
    </location>
</feature>
<evidence type="ECO:0000313" key="2">
    <source>
        <dbReference type="Proteomes" id="UP000789920"/>
    </source>
</evidence>
<evidence type="ECO:0000313" key="1">
    <source>
        <dbReference type="EMBL" id="CAG8851143.1"/>
    </source>
</evidence>
<comment type="caution">
    <text evidence="1">The sequence shown here is derived from an EMBL/GenBank/DDBJ whole genome shotgun (WGS) entry which is preliminary data.</text>
</comment>
<feature type="non-terminal residue" evidence="1">
    <location>
        <position position="136"/>
    </location>
</feature>
<accession>A0ACA9T0K3</accession>
<proteinExistence type="predicted"/>
<dbReference type="Proteomes" id="UP000789920">
    <property type="component" value="Unassembled WGS sequence"/>
</dbReference>
<sequence>KPDAKSMEPLYEGGDAIAMVNFLWEYEAYAKNRGWDDNIKSARVMLYVTKSELTWVKQAIKRTKTWIELRQRLFDIASYVAMTNDRMEYEDCGLKGIEQVDDNKINKRVTNIVSKTNNRKKQTTKIKIANVPDANE</sequence>
<keyword evidence="2" id="KW-1185">Reference proteome</keyword>
<dbReference type="EMBL" id="CAJVQC010174461">
    <property type="protein sequence ID" value="CAG8851143.1"/>
    <property type="molecule type" value="Genomic_DNA"/>
</dbReference>
<reference evidence="1" key="1">
    <citation type="submission" date="2021-06" db="EMBL/GenBank/DDBJ databases">
        <authorList>
            <person name="Kallberg Y."/>
            <person name="Tangrot J."/>
            <person name="Rosling A."/>
        </authorList>
    </citation>
    <scope>NUCLEOTIDE SEQUENCE</scope>
    <source>
        <strain evidence="1">MA461A</strain>
    </source>
</reference>
<organism evidence="1 2">
    <name type="scientific">Racocetra persica</name>
    <dbReference type="NCBI Taxonomy" id="160502"/>
    <lineage>
        <taxon>Eukaryota</taxon>
        <taxon>Fungi</taxon>
        <taxon>Fungi incertae sedis</taxon>
        <taxon>Mucoromycota</taxon>
        <taxon>Glomeromycotina</taxon>
        <taxon>Glomeromycetes</taxon>
        <taxon>Diversisporales</taxon>
        <taxon>Gigasporaceae</taxon>
        <taxon>Racocetra</taxon>
    </lineage>
</organism>
<gene>
    <name evidence="1" type="ORF">RPERSI_LOCUS36427</name>
</gene>